<dbReference type="PANTHER" id="PTHR14826:SF12">
    <property type="entry name" value="ANGIOMOTIN-LIKE PROTEIN 1"/>
    <property type="match status" value="1"/>
</dbReference>
<feature type="compositionally biased region" description="Polar residues" evidence="1">
    <location>
        <begin position="1"/>
        <end position="15"/>
    </location>
</feature>
<evidence type="ECO:0000259" key="2">
    <source>
        <dbReference type="Pfam" id="PF12240"/>
    </source>
</evidence>
<dbReference type="Proteomes" id="UP000694892">
    <property type="component" value="Chromosome 2L"/>
</dbReference>
<accession>A0A974DQH8</accession>
<organism evidence="3 4">
    <name type="scientific">Xenopus laevis</name>
    <name type="common">African clawed frog</name>
    <dbReference type="NCBI Taxonomy" id="8355"/>
    <lineage>
        <taxon>Eukaryota</taxon>
        <taxon>Metazoa</taxon>
        <taxon>Chordata</taxon>
        <taxon>Craniata</taxon>
        <taxon>Vertebrata</taxon>
        <taxon>Euteleostomi</taxon>
        <taxon>Amphibia</taxon>
        <taxon>Batrachia</taxon>
        <taxon>Anura</taxon>
        <taxon>Pipoidea</taxon>
        <taxon>Pipidae</taxon>
        <taxon>Xenopodinae</taxon>
        <taxon>Xenopus</taxon>
        <taxon>Xenopus</taxon>
    </lineage>
</organism>
<evidence type="ECO:0000256" key="1">
    <source>
        <dbReference type="SAM" id="MobiDB-lite"/>
    </source>
</evidence>
<gene>
    <name evidence="3" type="ORF">XELAEV_180138585mg</name>
</gene>
<dbReference type="GO" id="GO:0005886">
    <property type="term" value="C:plasma membrane"/>
    <property type="evidence" value="ECO:0007669"/>
    <property type="project" value="TreeGrafter"/>
</dbReference>
<protein>
    <recommendedName>
        <fullName evidence="2">Angiomotin C-terminal domain-containing protein</fullName>
    </recommendedName>
</protein>
<feature type="region of interest" description="Disordered" evidence="1">
    <location>
        <begin position="1"/>
        <end position="21"/>
    </location>
</feature>
<feature type="non-terminal residue" evidence="3">
    <location>
        <position position="42"/>
    </location>
</feature>
<feature type="domain" description="Angiomotin C-terminal" evidence="2">
    <location>
        <begin position="1"/>
        <end position="41"/>
    </location>
</feature>
<feature type="non-terminal residue" evidence="3">
    <location>
        <position position="1"/>
    </location>
</feature>
<dbReference type="EMBL" id="CM004468">
    <property type="protein sequence ID" value="OCT96178.1"/>
    <property type="molecule type" value="Genomic_DNA"/>
</dbReference>
<dbReference type="GO" id="GO:0030334">
    <property type="term" value="P:regulation of cell migration"/>
    <property type="evidence" value="ECO:0007669"/>
    <property type="project" value="TreeGrafter"/>
</dbReference>
<dbReference type="PANTHER" id="PTHR14826">
    <property type="entry name" value="ANGIOMOTIN"/>
    <property type="match status" value="1"/>
</dbReference>
<name>A0A974DQH8_XENLA</name>
<dbReference type="Pfam" id="PF12240">
    <property type="entry name" value="Angiomotin_C"/>
    <property type="match status" value="1"/>
</dbReference>
<dbReference type="GO" id="GO:0005923">
    <property type="term" value="C:bicellular tight junction"/>
    <property type="evidence" value="ECO:0007669"/>
    <property type="project" value="TreeGrafter"/>
</dbReference>
<proteinExistence type="predicted"/>
<dbReference type="GO" id="GO:0003365">
    <property type="term" value="P:establishment of cell polarity involved in ameboidal cell migration"/>
    <property type="evidence" value="ECO:0007669"/>
    <property type="project" value="TreeGrafter"/>
</dbReference>
<dbReference type="GO" id="GO:0031410">
    <property type="term" value="C:cytoplasmic vesicle"/>
    <property type="evidence" value="ECO:0007669"/>
    <property type="project" value="TreeGrafter"/>
</dbReference>
<dbReference type="AlphaFoldDB" id="A0A974DQH8"/>
<evidence type="ECO:0000313" key="3">
    <source>
        <dbReference type="EMBL" id="OCT96178.1"/>
    </source>
</evidence>
<dbReference type="GO" id="GO:0035329">
    <property type="term" value="P:hippo signaling"/>
    <property type="evidence" value="ECO:0007669"/>
    <property type="project" value="TreeGrafter"/>
</dbReference>
<dbReference type="InterPro" id="IPR051747">
    <property type="entry name" value="Angiomotin-like"/>
</dbReference>
<evidence type="ECO:0000313" key="4">
    <source>
        <dbReference type="Proteomes" id="UP000694892"/>
    </source>
</evidence>
<reference evidence="4" key="1">
    <citation type="journal article" date="2016" name="Nature">
        <title>Genome evolution in the allotetraploid frog Xenopus laevis.</title>
        <authorList>
            <person name="Session A.M."/>
            <person name="Uno Y."/>
            <person name="Kwon T."/>
            <person name="Chapman J.A."/>
            <person name="Toyoda A."/>
            <person name="Takahashi S."/>
            <person name="Fukui A."/>
            <person name="Hikosaka A."/>
            <person name="Suzuki A."/>
            <person name="Kondo M."/>
            <person name="van Heeringen S.J."/>
            <person name="Quigley I."/>
            <person name="Heinz S."/>
            <person name="Ogino H."/>
            <person name="Ochi H."/>
            <person name="Hellsten U."/>
            <person name="Lyons J.B."/>
            <person name="Simakov O."/>
            <person name="Putnam N."/>
            <person name="Stites J."/>
            <person name="Kuroki Y."/>
            <person name="Tanaka T."/>
            <person name="Michiue T."/>
            <person name="Watanabe M."/>
            <person name="Bogdanovic O."/>
            <person name="Lister R."/>
            <person name="Georgiou G."/>
            <person name="Paranjpe S.S."/>
            <person name="van Kruijsbergen I."/>
            <person name="Shu S."/>
            <person name="Carlson J."/>
            <person name="Kinoshita T."/>
            <person name="Ohta Y."/>
            <person name="Mawaribuchi S."/>
            <person name="Jenkins J."/>
            <person name="Grimwood J."/>
            <person name="Schmutz J."/>
            <person name="Mitros T."/>
            <person name="Mozaffari S.V."/>
            <person name="Suzuki Y."/>
            <person name="Haramoto Y."/>
            <person name="Yamamoto T.S."/>
            <person name="Takagi C."/>
            <person name="Heald R."/>
            <person name="Miller K."/>
            <person name="Haudenschild C."/>
            <person name="Kitzman J."/>
            <person name="Nakayama T."/>
            <person name="Izutsu Y."/>
            <person name="Robert J."/>
            <person name="Fortriede J."/>
            <person name="Burns K."/>
            <person name="Lotay V."/>
            <person name="Karimi K."/>
            <person name="Yasuoka Y."/>
            <person name="Dichmann D.S."/>
            <person name="Flajnik M.F."/>
            <person name="Houston D.W."/>
            <person name="Shendure J."/>
            <person name="DuPasquier L."/>
            <person name="Vize P.D."/>
            <person name="Zorn A.M."/>
            <person name="Ito M."/>
            <person name="Marcotte E.M."/>
            <person name="Wallingford J.B."/>
            <person name="Ito Y."/>
            <person name="Asashima M."/>
            <person name="Ueno N."/>
            <person name="Matsuda Y."/>
            <person name="Veenstra G.J."/>
            <person name="Fujiyama A."/>
            <person name="Harland R.M."/>
            <person name="Taira M."/>
            <person name="Rokhsar D.S."/>
        </authorList>
    </citation>
    <scope>NUCLEOTIDE SEQUENCE [LARGE SCALE GENOMIC DNA]</scope>
    <source>
        <strain evidence="4">J</strain>
    </source>
</reference>
<dbReference type="GO" id="GO:0001525">
    <property type="term" value="P:angiogenesis"/>
    <property type="evidence" value="ECO:0007669"/>
    <property type="project" value="TreeGrafter"/>
</dbReference>
<dbReference type="GO" id="GO:0030036">
    <property type="term" value="P:actin cytoskeleton organization"/>
    <property type="evidence" value="ECO:0007669"/>
    <property type="project" value="TreeGrafter"/>
</dbReference>
<sequence length="42" mass="4970">DTTIINHSRSGSHNDSSLEVRTWQEEEEIIQANRKFQDMEHT</sequence>
<dbReference type="InterPro" id="IPR024646">
    <property type="entry name" value="Angiomotin_C"/>
</dbReference>